<dbReference type="InterPro" id="IPR025752">
    <property type="entry name" value="HPH_family"/>
</dbReference>
<dbReference type="GO" id="GO:0005783">
    <property type="term" value="C:endoplasmic reticulum"/>
    <property type="evidence" value="ECO:0007669"/>
    <property type="project" value="InterPro"/>
</dbReference>
<proteinExistence type="predicted"/>
<dbReference type="Pfam" id="PF13694">
    <property type="entry name" value="Hph"/>
    <property type="match status" value="1"/>
</dbReference>
<dbReference type="InParanoid" id="A7TSP2"/>
<keyword evidence="3" id="KW-0472">Membrane</keyword>
<organism evidence="5">
    <name type="scientific">Vanderwaltozyma polyspora (strain ATCC 22028 / DSM 70294 / BCRC 21397 / CBS 2163 / NBRC 10782 / NRRL Y-8283 / UCD 57-17)</name>
    <name type="common">Kluyveromyces polysporus</name>
    <dbReference type="NCBI Taxonomy" id="436907"/>
    <lineage>
        <taxon>Eukaryota</taxon>
        <taxon>Fungi</taxon>
        <taxon>Dikarya</taxon>
        <taxon>Ascomycota</taxon>
        <taxon>Saccharomycotina</taxon>
        <taxon>Saccharomycetes</taxon>
        <taxon>Saccharomycetales</taxon>
        <taxon>Saccharomycetaceae</taxon>
        <taxon>Vanderwaltozyma</taxon>
    </lineage>
</organism>
<evidence type="ECO:0000256" key="2">
    <source>
        <dbReference type="SAM" id="MobiDB-lite"/>
    </source>
</evidence>
<keyword evidence="3" id="KW-0812">Transmembrane</keyword>
<dbReference type="EMBL" id="DS480519">
    <property type="protein sequence ID" value="EDO14709.1"/>
    <property type="molecule type" value="Genomic_DNA"/>
</dbReference>
<evidence type="ECO:0000313" key="5">
    <source>
        <dbReference type="Proteomes" id="UP000000267"/>
    </source>
</evidence>
<evidence type="ECO:0000313" key="4">
    <source>
        <dbReference type="EMBL" id="EDO14709.1"/>
    </source>
</evidence>
<keyword evidence="5" id="KW-1185">Reference proteome</keyword>
<reference evidence="4 5" key="1">
    <citation type="journal article" date="2007" name="Proc. Natl. Acad. Sci. U.S.A.">
        <title>Independent sorting-out of thousands of duplicated gene pairs in two yeast species descended from a whole-genome duplication.</title>
        <authorList>
            <person name="Scannell D.R."/>
            <person name="Frank A.C."/>
            <person name="Conant G.C."/>
            <person name="Byrne K.P."/>
            <person name="Woolfit M."/>
            <person name="Wolfe K.H."/>
        </authorList>
    </citation>
    <scope>NUCLEOTIDE SEQUENCE [LARGE SCALE GENOMIC DNA]</scope>
    <source>
        <strain evidence="5">ATCC 22028 / DSM 70294 / BCRC 21397 / CBS 2163 / NBRC 10782 / NRRL Y-8283 / UCD 57-17</strain>
    </source>
</reference>
<feature type="region of interest" description="Disordered" evidence="2">
    <location>
        <begin position="139"/>
        <end position="165"/>
    </location>
</feature>
<feature type="coiled-coil region" evidence="1">
    <location>
        <begin position="494"/>
        <end position="528"/>
    </location>
</feature>
<keyword evidence="3" id="KW-1133">Transmembrane helix</keyword>
<keyword evidence="1" id="KW-0175">Coiled coil</keyword>
<dbReference type="GeneID" id="5542740"/>
<dbReference type="OrthoDB" id="4068598at2759"/>
<dbReference type="PhylomeDB" id="A7TSP2"/>
<feature type="transmembrane region" description="Helical" evidence="3">
    <location>
        <begin position="550"/>
        <end position="572"/>
    </location>
</feature>
<name>A7TSP2_VANPO</name>
<dbReference type="Proteomes" id="UP000000267">
    <property type="component" value="Unassembled WGS sequence"/>
</dbReference>
<feature type="compositionally biased region" description="Low complexity" evidence="2">
    <location>
        <begin position="28"/>
        <end position="43"/>
    </location>
</feature>
<feature type="region of interest" description="Disordered" evidence="2">
    <location>
        <begin position="21"/>
        <end position="45"/>
    </location>
</feature>
<dbReference type="HOGENOM" id="CLU_475040_0_0_1"/>
<dbReference type="RefSeq" id="XP_001642567.1">
    <property type="nucleotide sequence ID" value="XM_001642517.1"/>
</dbReference>
<protein>
    <submittedName>
        <fullName evidence="4">Uncharacterized protein</fullName>
    </submittedName>
</protein>
<accession>A7TSP2</accession>
<feature type="compositionally biased region" description="Low complexity" evidence="2">
    <location>
        <begin position="152"/>
        <end position="165"/>
    </location>
</feature>
<sequence>MTEQTVPAKLSLPKIRIIDQNSNSIDLSSPTDSSPTDTSPTDSLNIKDDVHLILNHKRHKHHHHHHHRNHRNADNNDTIIFDENVFSDSDDPLSESNTTQEQIPNINYTYDTNYFKPADPIKEDVGASNTGKFSDTMFKETNRRRSTRRKSSISSRRPTITSTTAATVAAAAASTSKPNENILTKDLNPEDNTMLKKLANLEDNRNIHGIEAKDFGNSMNFNKKSLVTQFLKSFNTSQKPLPTQESSKCFLNLVKRSSAVSSHSHIAPVSSLHSDYADAEILDIINSKNYRSADKDETLTQLMVEDLELDRSKSQDSTISRRSDLSREDSYLSHASSRTSIMSSDNESGLYLMASRKLGKQGSTTSNYDATSAIERYTNSVRRKRSNTMDQNYCEHRFNLYLNELDYFNDHIASVLHDVEHFLKNIFKNCLLTCEADIEESTADFDFLNNSIIEFKKQLEVLREVTEKDYNDQLNCTLDSSHLSTIILKIRDSIQTDLKQLELLEIKLKDYSQQSTKQRERLRKMEQIQKIQASFIEEQKQRNFYYKYSYALYDFTFITAIVIVAAFLYCLLCK</sequence>
<evidence type="ECO:0000256" key="3">
    <source>
        <dbReference type="SAM" id="Phobius"/>
    </source>
</evidence>
<dbReference type="KEGG" id="vpo:Kpol_316p2"/>
<dbReference type="AlphaFoldDB" id="A7TSP2"/>
<gene>
    <name evidence="4" type="ORF">Kpol_316p2</name>
</gene>
<evidence type="ECO:0000256" key="1">
    <source>
        <dbReference type="SAM" id="Coils"/>
    </source>
</evidence>